<evidence type="ECO:0000259" key="8">
    <source>
        <dbReference type="PROSITE" id="PS50119"/>
    </source>
</evidence>
<dbReference type="InterPro" id="IPR000315">
    <property type="entry name" value="Znf_B-box"/>
</dbReference>
<keyword evidence="5" id="KW-0175">Coiled coil</keyword>
<dbReference type="SMART" id="SM00336">
    <property type="entry name" value="BBOX"/>
    <property type="match status" value="2"/>
</dbReference>
<dbReference type="EMBL" id="MRZV01000859">
    <property type="protein sequence ID" value="PIK43329.1"/>
    <property type="molecule type" value="Genomic_DNA"/>
</dbReference>
<feature type="region of interest" description="Disordered" evidence="6">
    <location>
        <begin position="374"/>
        <end position="417"/>
    </location>
</feature>
<keyword evidence="1" id="KW-0479">Metal-binding</keyword>
<proteinExistence type="predicted"/>
<dbReference type="PROSITE" id="PS50089">
    <property type="entry name" value="ZF_RING_2"/>
    <property type="match status" value="1"/>
</dbReference>
<dbReference type="GO" id="GO:0008270">
    <property type="term" value="F:zinc ion binding"/>
    <property type="evidence" value="ECO:0007669"/>
    <property type="project" value="UniProtKB-KW"/>
</dbReference>
<dbReference type="AlphaFoldDB" id="A0A2G8K5U9"/>
<feature type="coiled-coil region" evidence="5">
    <location>
        <begin position="233"/>
        <end position="282"/>
    </location>
</feature>
<keyword evidence="10" id="KW-1185">Reference proteome</keyword>
<dbReference type="Proteomes" id="UP000230750">
    <property type="component" value="Unassembled WGS sequence"/>
</dbReference>
<dbReference type="PROSITE" id="PS00518">
    <property type="entry name" value="ZF_RING_1"/>
    <property type="match status" value="1"/>
</dbReference>
<dbReference type="Pfam" id="PF00643">
    <property type="entry name" value="zf-B_box"/>
    <property type="match status" value="1"/>
</dbReference>
<sequence length="808" mass="90527">MATANPSNLDEEILLCSICLDTLEEPKMLPCLHRFCKKCLSQVVNKIDDTFNCPTCRQQTDVPENGADGFKGDFLLEAILESRKLEITLKDEHKKQICSSCESTKQVVAICPDCGGFLCNNCLLCHKSIKMLRLHTHLVTLKDIEAGTVTFNAQTVTSLSKTPKCPTHKDMPLHISCQTCDKLICPVCAPIHHPGHKFEEISTAADRMKEKFQTSTEELRQSISNSAVFTKPFDELEKNCIKLESTVNEYTETQKDQIKKEMESALRRLKEKELKIKQKAERKLRIFKTGEDFIMSEIHTRKMFSKHYIEKSNKCLTNVQSKVENICKTSRVLTETADNWSVLSTAPEFLTACSGVLNDLSSMRQDLKMFFDNSDNENGSDVERECSANDASEGETDFEKGSIPSSEEKGSVSDEDEMKETMSCFPGLSRSPFIDQGWYQLHVTCIDEAITDLRAFSDKYILTLASAADGNAEVYIFNTETEDTLTTCNYDTLELPFQDTEGKVLIAKMNRTIEDSLVAIIQNSSDLYYIGNDGEAKWSSFELSTNPTKVTCITQGLDALDVIVGICGTTTLYRFNLQAEEISNIPINVDDMAHPVSLSSTKEGNLLLCDGKRKAVAINDLGEQLYQYHGRNDDDRPMKICADQQGLVYVLWRTQGINIPDLNMDSMDKDGSDEKSGISGLFSLFISQTLENSISDGEDEDYEVEDDDEVKEDDVTNVVMQYTQKGTFISEFTVDENVTMMAPITPKEGFDGIAVASPWGDLTAFYMNDFGIKLSRFVQDNEDTLKCEDSQNETASGKVDDKDVIVQV</sequence>
<keyword evidence="3" id="KW-0862">Zinc</keyword>
<dbReference type="CDD" id="cd19768">
    <property type="entry name" value="Bbox2_TRIM14"/>
    <property type="match status" value="1"/>
</dbReference>
<dbReference type="SUPFAM" id="SSF57850">
    <property type="entry name" value="RING/U-box"/>
    <property type="match status" value="1"/>
</dbReference>
<dbReference type="PANTHER" id="PTHR25462">
    <property type="entry name" value="BONUS, ISOFORM C-RELATED"/>
    <property type="match status" value="1"/>
</dbReference>
<dbReference type="OrthoDB" id="6105938at2759"/>
<dbReference type="InterPro" id="IPR017907">
    <property type="entry name" value="Znf_RING_CS"/>
</dbReference>
<dbReference type="SMART" id="SM00184">
    <property type="entry name" value="RING"/>
    <property type="match status" value="1"/>
</dbReference>
<evidence type="ECO:0000259" key="7">
    <source>
        <dbReference type="PROSITE" id="PS50089"/>
    </source>
</evidence>
<accession>A0A2G8K5U9</accession>
<dbReference type="CDD" id="cd16584">
    <property type="entry name" value="RING-HC_TRIM56_C-V"/>
    <property type="match status" value="1"/>
</dbReference>
<dbReference type="STRING" id="307972.A0A2G8K5U9"/>
<evidence type="ECO:0000256" key="1">
    <source>
        <dbReference type="ARBA" id="ARBA00022723"/>
    </source>
</evidence>
<dbReference type="PANTHER" id="PTHR25462:SF296">
    <property type="entry name" value="MEIOTIC P26, ISOFORM F"/>
    <property type="match status" value="1"/>
</dbReference>
<organism evidence="9 10">
    <name type="scientific">Stichopus japonicus</name>
    <name type="common">Sea cucumber</name>
    <dbReference type="NCBI Taxonomy" id="307972"/>
    <lineage>
        <taxon>Eukaryota</taxon>
        <taxon>Metazoa</taxon>
        <taxon>Echinodermata</taxon>
        <taxon>Eleutherozoa</taxon>
        <taxon>Echinozoa</taxon>
        <taxon>Holothuroidea</taxon>
        <taxon>Aspidochirotacea</taxon>
        <taxon>Aspidochirotida</taxon>
        <taxon>Stichopodidae</taxon>
        <taxon>Apostichopus</taxon>
    </lineage>
</organism>
<evidence type="ECO:0000313" key="10">
    <source>
        <dbReference type="Proteomes" id="UP000230750"/>
    </source>
</evidence>
<feature type="domain" description="B box-type" evidence="8">
    <location>
        <begin position="160"/>
        <end position="201"/>
    </location>
</feature>
<dbReference type="PROSITE" id="PS50119">
    <property type="entry name" value="ZF_BBOX"/>
    <property type="match status" value="2"/>
</dbReference>
<evidence type="ECO:0000256" key="3">
    <source>
        <dbReference type="ARBA" id="ARBA00022833"/>
    </source>
</evidence>
<reference evidence="9 10" key="1">
    <citation type="journal article" date="2017" name="PLoS Biol.">
        <title>The sea cucumber genome provides insights into morphological evolution and visceral regeneration.</title>
        <authorList>
            <person name="Zhang X."/>
            <person name="Sun L."/>
            <person name="Yuan J."/>
            <person name="Sun Y."/>
            <person name="Gao Y."/>
            <person name="Zhang L."/>
            <person name="Li S."/>
            <person name="Dai H."/>
            <person name="Hamel J.F."/>
            <person name="Liu C."/>
            <person name="Yu Y."/>
            <person name="Liu S."/>
            <person name="Lin W."/>
            <person name="Guo K."/>
            <person name="Jin S."/>
            <person name="Xu P."/>
            <person name="Storey K.B."/>
            <person name="Huan P."/>
            <person name="Zhang T."/>
            <person name="Zhou Y."/>
            <person name="Zhang J."/>
            <person name="Lin C."/>
            <person name="Li X."/>
            <person name="Xing L."/>
            <person name="Huo D."/>
            <person name="Sun M."/>
            <person name="Wang L."/>
            <person name="Mercier A."/>
            <person name="Li F."/>
            <person name="Yang H."/>
            <person name="Xiang J."/>
        </authorList>
    </citation>
    <scope>NUCLEOTIDE SEQUENCE [LARGE SCALE GENOMIC DNA]</scope>
    <source>
        <strain evidence="9">Shaxun</strain>
        <tissue evidence="9">Muscle</tissue>
    </source>
</reference>
<dbReference type="Gene3D" id="3.30.40.10">
    <property type="entry name" value="Zinc/RING finger domain, C3HC4 (zinc finger)"/>
    <property type="match status" value="1"/>
</dbReference>
<evidence type="ECO:0000313" key="9">
    <source>
        <dbReference type="EMBL" id="PIK43329.1"/>
    </source>
</evidence>
<evidence type="ECO:0000256" key="4">
    <source>
        <dbReference type="PROSITE-ProRule" id="PRU00024"/>
    </source>
</evidence>
<dbReference type="InterPro" id="IPR001841">
    <property type="entry name" value="Znf_RING"/>
</dbReference>
<dbReference type="Gene3D" id="3.30.160.60">
    <property type="entry name" value="Classic Zinc Finger"/>
    <property type="match status" value="1"/>
</dbReference>
<feature type="domain" description="B box-type" evidence="8">
    <location>
        <begin position="93"/>
        <end position="140"/>
    </location>
</feature>
<dbReference type="InterPro" id="IPR013083">
    <property type="entry name" value="Znf_RING/FYVE/PHD"/>
</dbReference>
<dbReference type="InterPro" id="IPR047153">
    <property type="entry name" value="TRIM45/56/19-like"/>
</dbReference>
<protein>
    <submittedName>
        <fullName evidence="9">Putative tripartite motif-containing protein 2-like</fullName>
    </submittedName>
</protein>
<keyword evidence="2 4" id="KW-0863">Zinc-finger</keyword>
<dbReference type="SUPFAM" id="SSF101898">
    <property type="entry name" value="NHL repeat"/>
    <property type="match status" value="1"/>
</dbReference>
<gene>
    <name evidence="9" type="ORF">BSL78_19822</name>
</gene>
<dbReference type="Pfam" id="PF00097">
    <property type="entry name" value="zf-C3HC4"/>
    <property type="match status" value="1"/>
</dbReference>
<dbReference type="SUPFAM" id="SSF57845">
    <property type="entry name" value="B-box zinc-binding domain"/>
    <property type="match status" value="1"/>
</dbReference>
<dbReference type="InterPro" id="IPR018957">
    <property type="entry name" value="Znf_C3HC4_RING-type"/>
</dbReference>
<evidence type="ECO:0000256" key="2">
    <source>
        <dbReference type="ARBA" id="ARBA00022771"/>
    </source>
</evidence>
<evidence type="ECO:0000256" key="5">
    <source>
        <dbReference type="SAM" id="Coils"/>
    </source>
</evidence>
<feature type="domain" description="RING-type" evidence="7">
    <location>
        <begin position="16"/>
        <end position="57"/>
    </location>
</feature>
<comment type="caution">
    <text evidence="9">The sequence shown here is derived from an EMBL/GenBank/DDBJ whole genome shotgun (WGS) entry which is preliminary data.</text>
</comment>
<evidence type="ECO:0000256" key="6">
    <source>
        <dbReference type="SAM" id="MobiDB-lite"/>
    </source>
</evidence>
<name>A0A2G8K5U9_STIJA</name>